<evidence type="ECO:0000313" key="5">
    <source>
        <dbReference type="Proteomes" id="UP001149719"/>
    </source>
</evidence>
<dbReference type="InterPro" id="IPR050712">
    <property type="entry name" value="NAD(P)H-dep_reductase"/>
</dbReference>
<dbReference type="InterPro" id="IPR005025">
    <property type="entry name" value="FMN_Rdtase-like_dom"/>
</dbReference>
<sequence>MNILLLSGSFHSKSKSLSILHFLQDAFPDHQFQLPKLDLLPFYTDDLSDNKPDNVQDLIDQIAVSDGIIVCSPEYNHSIPAVLKNAIDWASRPAFNSVLKDKPVTIITQAKSPVGGARAQAHIKLIFDSTLSILYPSHEMMITGVDKAISSDGTLVDENVKSRLTRHVTGFTTFVG</sequence>
<keyword evidence="2" id="KW-0288">FMN</keyword>
<evidence type="ECO:0000256" key="2">
    <source>
        <dbReference type="ARBA" id="ARBA00022643"/>
    </source>
</evidence>
<accession>A0ABT4JWP5</accession>
<dbReference type="Proteomes" id="UP001149719">
    <property type="component" value="Unassembled WGS sequence"/>
</dbReference>
<dbReference type="EMBL" id="JAPUBN010000017">
    <property type="protein sequence ID" value="MCZ2722223.1"/>
    <property type="molecule type" value="Genomic_DNA"/>
</dbReference>
<proteinExistence type="predicted"/>
<dbReference type="RefSeq" id="WP_269125687.1">
    <property type="nucleotide sequence ID" value="NZ_JAPUBN010000017.1"/>
</dbReference>
<keyword evidence="2" id="KW-0285">Flavoprotein</keyword>
<dbReference type="PANTHER" id="PTHR30543:SF21">
    <property type="entry name" value="NAD(P)H-DEPENDENT FMN REDUCTASE LOT6"/>
    <property type="match status" value="1"/>
</dbReference>
<evidence type="ECO:0000259" key="3">
    <source>
        <dbReference type="Pfam" id="PF03358"/>
    </source>
</evidence>
<feature type="domain" description="NADPH-dependent FMN reductase-like" evidence="3">
    <location>
        <begin position="1"/>
        <end position="142"/>
    </location>
</feature>
<keyword evidence="5" id="KW-1185">Reference proteome</keyword>
<protein>
    <submittedName>
        <fullName evidence="4">NAD(P)H-dependent oxidoreductase</fullName>
    </submittedName>
</protein>
<reference evidence="4" key="1">
    <citation type="submission" date="2022-12" db="EMBL/GenBank/DDBJ databases">
        <title>Marinomonas 15G1-11 sp. nov, isolated from marine algae.</title>
        <authorList>
            <person name="Butt M."/>
            <person name="Choi D.G."/>
            <person name="Kim J.M."/>
            <person name="Lee J.K."/>
            <person name="Baek J.H."/>
            <person name="Jeon C.O."/>
        </authorList>
    </citation>
    <scope>NUCLEOTIDE SEQUENCE</scope>
    <source>
        <strain evidence="4">15G1-11</strain>
    </source>
</reference>
<gene>
    <name evidence="4" type="ORF">O1D97_11385</name>
</gene>
<dbReference type="Gene3D" id="3.40.50.360">
    <property type="match status" value="1"/>
</dbReference>
<name>A0ABT4JWP5_9GAMM</name>
<comment type="cofactor">
    <cofactor evidence="1">
        <name>FMN</name>
        <dbReference type="ChEBI" id="CHEBI:58210"/>
    </cofactor>
</comment>
<dbReference type="InterPro" id="IPR029039">
    <property type="entry name" value="Flavoprotein-like_sf"/>
</dbReference>
<comment type="caution">
    <text evidence="4">The sequence shown here is derived from an EMBL/GenBank/DDBJ whole genome shotgun (WGS) entry which is preliminary data.</text>
</comment>
<dbReference type="SUPFAM" id="SSF52218">
    <property type="entry name" value="Flavoproteins"/>
    <property type="match status" value="1"/>
</dbReference>
<dbReference type="PANTHER" id="PTHR30543">
    <property type="entry name" value="CHROMATE REDUCTASE"/>
    <property type="match status" value="1"/>
</dbReference>
<evidence type="ECO:0000256" key="1">
    <source>
        <dbReference type="ARBA" id="ARBA00001917"/>
    </source>
</evidence>
<dbReference type="Pfam" id="PF03358">
    <property type="entry name" value="FMN_red"/>
    <property type="match status" value="1"/>
</dbReference>
<evidence type="ECO:0000313" key="4">
    <source>
        <dbReference type="EMBL" id="MCZ2722223.1"/>
    </source>
</evidence>
<organism evidence="4 5">
    <name type="scientific">Marinomonas phaeophyticola</name>
    <dbReference type="NCBI Taxonomy" id="3004091"/>
    <lineage>
        <taxon>Bacteria</taxon>
        <taxon>Pseudomonadati</taxon>
        <taxon>Pseudomonadota</taxon>
        <taxon>Gammaproteobacteria</taxon>
        <taxon>Oceanospirillales</taxon>
        <taxon>Oceanospirillaceae</taxon>
        <taxon>Marinomonas</taxon>
    </lineage>
</organism>